<accession>A0A1T4VMP4</accession>
<keyword evidence="1" id="KW-0472">Membrane</keyword>
<feature type="transmembrane region" description="Helical" evidence="1">
    <location>
        <begin position="81"/>
        <end position="103"/>
    </location>
</feature>
<dbReference type="Proteomes" id="UP000190162">
    <property type="component" value="Unassembled WGS sequence"/>
</dbReference>
<sequence length="126" mass="14215">MKTPTNTTTRAQWALTLVWWVVFVCLSQNAGLFNACQTSTFRADETTLHQTTTNGDANLPSDNCELTENLISLSKFSWDNITLSLFVLVILSVGWIAAASRFIGFTPTEPILLPYRRHLMLCVFRE</sequence>
<keyword evidence="1" id="KW-1133">Transmembrane helix</keyword>
<dbReference type="OrthoDB" id="5902101at2"/>
<evidence type="ECO:0000256" key="1">
    <source>
        <dbReference type="SAM" id="Phobius"/>
    </source>
</evidence>
<keyword evidence="1" id="KW-0812">Transmembrane</keyword>
<evidence type="ECO:0000313" key="2">
    <source>
        <dbReference type="EMBL" id="SKA66233.1"/>
    </source>
</evidence>
<gene>
    <name evidence="2" type="ORF">SAMN02745132_04084</name>
</gene>
<organism evidence="2 3">
    <name type="scientific">Enterovibrio nigricans DSM 22720</name>
    <dbReference type="NCBI Taxonomy" id="1121868"/>
    <lineage>
        <taxon>Bacteria</taxon>
        <taxon>Pseudomonadati</taxon>
        <taxon>Pseudomonadota</taxon>
        <taxon>Gammaproteobacteria</taxon>
        <taxon>Vibrionales</taxon>
        <taxon>Vibrionaceae</taxon>
        <taxon>Enterovibrio</taxon>
    </lineage>
</organism>
<protein>
    <submittedName>
        <fullName evidence="2">Uncharacterized protein</fullName>
    </submittedName>
</protein>
<dbReference type="RefSeq" id="WP_078754201.1">
    <property type="nucleotide sequence ID" value="NZ_FUXU01000085.1"/>
</dbReference>
<proteinExistence type="predicted"/>
<name>A0A1T4VMP4_9GAMM</name>
<evidence type="ECO:0000313" key="3">
    <source>
        <dbReference type="Proteomes" id="UP000190162"/>
    </source>
</evidence>
<keyword evidence="3" id="KW-1185">Reference proteome</keyword>
<dbReference type="EMBL" id="FUXU01000085">
    <property type="protein sequence ID" value="SKA66233.1"/>
    <property type="molecule type" value="Genomic_DNA"/>
</dbReference>
<reference evidence="3" key="1">
    <citation type="submission" date="2017-02" db="EMBL/GenBank/DDBJ databases">
        <authorList>
            <person name="Varghese N."/>
            <person name="Submissions S."/>
        </authorList>
    </citation>
    <scope>NUCLEOTIDE SEQUENCE [LARGE SCALE GENOMIC DNA]</scope>
    <source>
        <strain evidence="3">DSM 22720</strain>
    </source>
</reference>
<dbReference type="AlphaFoldDB" id="A0A1T4VMP4"/>